<dbReference type="SUPFAM" id="SSF52540">
    <property type="entry name" value="P-loop containing nucleoside triphosphate hydrolases"/>
    <property type="match status" value="1"/>
</dbReference>
<accession>A0A1Y4LXJ3</accession>
<protein>
    <recommendedName>
        <fullName evidence="3">Nucleotide kinase</fullName>
    </recommendedName>
</protein>
<evidence type="ECO:0008006" key="3">
    <source>
        <dbReference type="Google" id="ProtNLM"/>
    </source>
</evidence>
<dbReference type="RefSeq" id="WP_087158672.1">
    <property type="nucleotide sequence ID" value="NZ_NFKM01000010.1"/>
</dbReference>
<dbReference type="EMBL" id="NFKM01000010">
    <property type="protein sequence ID" value="OUP60339.1"/>
    <property type="molecule type" value="Genomic_DNA"/>
</dbReference>
<keyword evidence="2" id="KW-1185">Reference proteome</keyword>
<comment type="caution">
    <text evidence="1">The sequence shown here is derived from an EMBL/GenBank/DDBJ whole genome shotgun (WGS) entry which is preliminary data.</text>
</comment>
<evidence type="ECO:0000313" key="1">
    <source>
        <dbReference type="EMBL" id="OUP60339.1"/>
    </source>
</evidence>
<reference evidence="2" key="1">
    <citation type="submission" date="2017-04" db="EMBL/GenBank/DDBJ databases">
        <title>Function of individual gut microbiota members based on whole genome sequencing of pure cultures obtained from chicken caecum.</title>
        <authorList>
            <person name="Medvecky M."/>
            <person name="Cejkova D."/>
            <person name="Polansky O."/>
            <person name="Karasova D."/>
            <person name="Kubasova T."/>
            <person name="Cizek A."/>
            <person name="Rychlik I."/>
        </authorList>
    </citation>
    <scope>NUCLEOTIDE SEQUENCE [LARGE SCALE GENOMIC DNA]</scope>
    <source>
        <strain evidence="2">An178</strain>
    </source>
</reference>
<dbReference type="Proteomes" id="UP000195447">
    <property type="component" value="Unassembled WGS sequence"/>
</dbReference>
<sequence>MKVFLTGSKQIGKSTLIQKFIQENQVPYSGYITLPYFENGERIGFYLHSLISLERNDILFSHGKQVVKGVFDDFGVEILEHSNSGLLILDEIGFLERDERKYLDVLIKKIKEYPNVLGVCRKIDISYIEEIKHLPEVIVYDLDHCDFEEVKKSIEALWSMKK</sequence>
<dbReference type="Pfam" id="PF03266">
    <property type="entry name" value="NTPase_1"/>
    <property type="match status" value="1"/>
</dbReference>
<dbReference type="GO" id="GO:0017111">
    <property type="term" value="F:ribonucleoside triphosphate phosphatase activity"/>
    <property type="evidence" value="ECO:0007669"/>
    <property type="project" value="InterPro"/>
</dbReference>
<dbReference type="InterPro" id="IPR004948">
    <property type="entry name" value="Nuc-triphosphatase_THEP1"/>
</dbReference>
<evidence type="ECO:0000313" key="2">
    <source>
        <dbReference type="Proteomes" id="UP000195447"/>
    </source>
</evidence>
<name>A0A1Y4LXJ3_9FIRM</name>
<gene>
    <name evidence="1" type="ORF">B5F14_06115</name>
</gene>
<proteinExistence type="predicted"/>
<dbReference type="InterPro" id="IPR027417">
    <property type="entry name" value="P-loop_NTPase"/>
</dbReference>
<dbReference type="Gene3D" id="3.40.50.300">
    <property type="entry name" value="P-loop containing nucleotide triphosphate hydrolases"/>
    <property type="match status" value="1"/>
</dbReference>
<organism evidence="1 2">
    <name type="scientific">Faecalitalea cylindroides</name>
    <dbReference type="NCBI Taxonomy" id="39483"/>
    <lineage>
        <taxon>Bacteria</taxon>
        <taxon>Bacillati</taxon>
        <taxon>Bacillota</taxon>
        <taxon>Erysipelotrichia</taxon>
        <taxon>Erysipelotrichales</taxon>
        <taxon>Erysipelotrichaceae</taxon>
        <taxon>Faecalitalea</taxon>
    </lineage>
</organism>
<dbReference type="AlphaFoldDB" id="A0A1Y4LXJ3"/>